<name>A0A1Y0EJB4_9BURK</name>
<evidence type="ECO:0000256" key="2">
    <source>
        <dbReference type="SAM" id="SignalP"/>
    </source>
</evidence>
<dbReference type="EMBL" id="CP021455">
    <property type="protein sequence ID" value="ARU03723.1"/>
    <property type="molecule type" value="Genomic_DNA"/>
</dbReference>
<dbReference type="OrthoDB" id="8678477at2"/>
<reference evidence="3 4" key="1">
    <citation type="submission" date="2017-05" db="EMBL/GenBank/DDBJ databases">
        <authorList>
            <person name="Song R."/>
            <person name="Chenine A.L."/>
            <person name="Ruprecht R.M."/>
        </authorList>
    </citation>
    <scope>NUCLEOTIDE SEQUENCE [LARGE SCALE GENOMIC DNA]</scope>
    <source>
        <strain evidence="3 4">DSM 26136</strain>
    </source>
</reference>
<dbReference type="Gene3D" id="3.40.190.10">
    <property type="entry name" value="Periplasmic binding protein-like II"/>
    <property type="match status" value="1"/>
</dbReference>
<dbReference type="Gene3D" id="3.40.190.150">
    <property type="entry name" value="Bordetella uptake gene, domain 1"/>
    <property type="match status" value="1"/>
</dbReference>
<evidence type="ECO:0000256" key="1">
    <source>
        <dbReference type="ARBA" id="ARBA00006987"/>
    </source>
</evidence>
<dbReference type="KEGG" id="cser:CCO03_02615"/>
<dbReference type="SUPFAM" id="SSF53850">
    <property type="entry name" value="Periplasmic binding protein-like II"/>
    <property type="match status" value="1"/>
</dbReference>
<protein>
    <recommendedName>
        <fullName evidence="5">ABC transporter substrate-binding protein</fullName>
    </recommendedName>
</protein>
<dbReference type="RefSeq" id="WP_087276878.1">
    <property type="nucleotide sequence ID" value="NZ_CP021455.1"/>
</dbReference>
<accession>A0A1Y0EJB4</accession>
<evidence type="ECO:0000313" key="4">
    <source>
        <dbReference type="Proteomes" id="UP000196138"/>
    </source>
</evidence>
<feature type="signal peptide" evidence="2">
    <location>
        <begin position="1"/>
        <end position="26"/>
    </location>
</feature>
<dbReference type="InterPro" id="IPR042100">
    <property type="entry name" value="Bug_dom1"/>
</dbReference>
<dbReference type="PANTHER" id="PTHR42928:SF5">
    <property type="entry name" value="BLR1237 PROTEIN"/>
    <property type="match status" value="1"/>
</dbReference>
<sequence length="330" mass="34501">MTLQRRLFCQSAALGLAGAALPSAFAAADPFPSKPIRIVVPYPAGGLTDTVARHAANGASPILKQPVVVENRPGVGGNLGAELVAKSPADGYNVAVMLSGSLATGAALYSKLKYDPGKDLKCVTELYLSNAVLAVSSDLPINNATELVAYAKANPGKLSIGSWGPGSAGHVTQHLLETRYGAKVLHVPYKGESQIVTDLIGGQVSMALLSAMIVQPQVKSGKLRPIAIMGSTRSAAFPDLPTLAEQGLKQEYWSMNGPTAVFAPQATPVEILQVLNAAFAQAAQAPKMQAFAKEVAINLAGNPMDQAQAHFEKYFEVIKRSSKETGVVLD</sequence>
<dbReference type="InterPro" id="IPR005064">
    <property type="entry name" value="BUG"/>
</dbReference>
<proteinExistence type="inferred from homology"/>
<dbReference type="AlphaFoldDB" id="A0A1Y0EJB4"/>
<dbReference type="PANTHER" id="PTHR42928">
    <property type="entry name" value="TRICARBOXYLATE-BINDING PROTEIN"/>
    <property type="match status" value="1"/>
</dbReference>
<evidence type="ECO:0008006" key="5">
    <source>
        <dbReference type="Google" id="ProtNLM"/>
    </source>
</evidence>
<organism evidence="3 4">
    <name type="scientific">Comamonas serinivorans</name>
    <dbReference type="NCBI Taxonomy" id="1082851"/>
    <lineage>
        <taxon>Bacteria</taxon>
        <taxon>Pseudomonadati</taxon>
        <taxon>Pseudomonadota</taxon>
        <taxon>Betaproteobacteria</taxon>
        <taxon>Burkholderiales</taxon>
        <taxon>Comamonadaceae</taxon>
        <taxon>Comamonas</taxon>
    </lineage>
</organism>
<dbReference type="CDD" id="cd07012">
    <property type="entry name" value="PBP2_Bug_TTT"/>
    <property type="match status" value="1"/>
</dbReference>
<dbReference type="PIRSF" id="PIRSF017082">
    <property type="entry name" value="YflP"/>
    <property type="match status" value="1"/>
</dbReference>
<evidence type="ECO:0000313" key="3">
    <source>
        <dbReference type="EMBL" id="ARU03723.1"/>
    </source>
</evidence>
<keyword evidence="2" id="KW-0732">Signal</keyword>
<comment type="similarity">
    <text evidence="1">Belongs to the UPF0065 (bug) family.</text>
</comment>
<dbReference type="InterPro" id="IPR006311">
    <property type="entry name" value="TAT_signal"/>
</dbReference>
<gene>
    <name evidence="3" type="ORF">CCO03_02615</name>
</gene>
<feature type="chain" id="PRO_5012530519" description="ABC transporter substrate-binding protein" evidence="2">
    <location>
        <begin position="27"/>
        <end position="330"/>
    </location>
</feature>
<dbReference type="Proteomes" id="UP000196138">
    <property type="component" value="Chromosome"/>
</dbReference>
<dbReference type="Pfam" id="PF03401">
    <property type="entry name" value="TctC"/>
    <property type="match status" value="1"/>
</dbReference>
<keyword evidence="4" id="KW-1185">Reference proteome</keyword>
<dbReference type="PROSITE" id="PS51318">
    <property type="entry name" value="TAT"/>
    <property type="match status" value="1"/>
</dbReference>